<dbReference type="Proteomes" id="UP000198704">
    <property type="component" value="Unassembled WGS sequence"/>
</dbReference>
<sequence length="79" mass="8770">MRVCRCLAVAAALLAAGPAQASPTAWSGHRTESRVIRHRIRVRPVAVVPVVPPPVLVWDYLPRNHSVPLYNQPPRSMAW</sequence>
<dbReference type="RefSeq" id="WP_091716480.1">
    <property type="nucleotide sequence ID" value="NZ_FNHS01000007.1"/>
</dbReference>
<organism evidence="2 3">
    <name type="scientific">Methylobacterium phyllostachyos</name>
    <dbReference type="NCBI Taxonomy" id="582672"/>
    <lineage>
        <taxon>Bacteria</taxon>
        <taxon>Pseudomonadati</taxon>
        <taxon>Pseudomonadota</taxon>
        <taxon>Alphaproteobacteria</taxon>
        <taxon>Hyphomicrobiales</taxon>
        <taxon>Methylobacteriaceae</taxon>
        <taxon>Methylobacterium</taxon>
    </lineage>
</organism>
<evidence type="ECO:0000313" key="2">
    <source>
        <dbReference type="EMBL" id="SDN31284.1"/>
    </source>
</evidence>
<evidence type="ECO:0000313" key="3">
    <source>
        <dbReference type="Proteomes" id="UP000198704"/>
    </source>
</evidence>
<keyword evidence="3" id="KW-1185">Reference proteome</keyword>
<dbReference type="EMBL" id="FNHS01000007">
    <property type="protein sequence ID" value="SDN31284.1"/>
    <property type="molecule type" value="Genomic_DNA"/>
</dbReference>
<proteinExistence type="predicted"/>
<protein>
    <submittedName>
        <fullName evidence="2">Uncharacterized protein</fullName>
    </submittedName>
</protein>
<gene>
    <name evidence="2" type="ORF">SAMN05216360_107155</name>
</gene>
<reference evidence="3" key="1">
    <citation type="submission" date="2016-10" db="EMBL/GenBank/DDBJ databases">
        <authorList>
            <person name="Varghese N."/>
            <person name="Submissions S."/>
        </authorList>
    </citation>
    <scope>NUCLEOTIDE SEQUENCE [LARGE SCALE GENOMIC DNA]</scope>
    <source>
        <strain evidence="3">BL47</strain>
    </source>
</reference>
<accession>A0A1H0AD93</accession>
<evidence type="ECO:0000256" key="1">
    <source>
        <dbReference type="SAM" id="SignalP"/>
    </source>
</evidence>
<dbReference type="AlphaFoldDB" id="A0A1H0AD93"/>
<keyword evidence="1" id="KW-0732">Signal</keyword>
<feature type="chain" id="PRO_5011684437" evidence="1">
    <location>
        <begin position="22"/>
        <end position="79"/>
    </location>
</feature>
<name>A0A1H0AD93_9HYPH</name>
<feature type="signal peptide" evidence="1">
    <location>
        <begin position="1"/>
        <end position="21"/>
    </location>
</feature>